<keyword evidence="2" id="KW-1185">Reference proteome</keyword>
<sequence>MMIAGLNFCLIMFNDLDPALAHRMSSARSLRVTDWERLSLLLPVLTVFLFTSEVRDSENEFYRRHKQSKSYYKLRGLVEPRLLLVLALWLPQARTSRYSCSVTLGPLLDSQATVRNKLKIVFIAG</sequence>
<name>A0AAE1DUU3_9GAST</name>
<dbReference type="EMBL" id="JAWDGP010002509">
    <property type="protein sequence ID" value="KAK3782383.1"/>
    <property type="molecule type" value="Genomic_DNA"/>
</dbReference>
<evidence type="ECO:0000313" key="2">
    <source>
        <dbReference type="Proteomes" id="UP001283361"/>
    </source>
</evidence>
<dbReference type="Proteomes" id="UP001283361">
    <property type="component" value="Unassembled WGS sequence"/>
</dbReference>
<comment type="caution">
    <text evidence="1">The sequence shown here is derived from an EMBL/GenBank/DDBJ whole genome shotgun (WGS) entry which is preliminary data.</text>
</comment>
<accession>A0AAE1DUU3</accession>
<dbReference type="AlphaFoldDB" id="A0AAE1DUU3"/>
<protein>
    <submittedName>
        <fullName evidence="1">Uncharacterized protein</fullName>
    </submittedName>
</protein>
<evidence type="ECO:0000313" key="1">
    <source>
        <dbReference type="EMBL" id="KAK3782383.1"/>
    </source>
</evidence>
<organism evidence="1 2">
    <name type="scientific">Elysia crispata</name>
    <name type="common">lettuce slug</name>
    <dbReference type="NCBI Taxonomy" id="231223"/>
    <lineage>
        <taxon>Eukaryota</taxon>
        <taxon>Metazoa</taxon>
        <taxon>Spiralia</taxon>
        <taxon>Lophotrochozoa</taxon>
        <taxon>Mollusca</taxon>
        <taxon>Gastropoda</taxon>
        <taxon>Heterobranchia</taxon>
        <taxon>Euthyneura</taxon>
        <taxon>Panpulmonata</taxon>
        <taxon>Sacoglossa</taxon>
        <taxon>Placobranchoidea</taxon>
        <taxon>Plakobranchidae</taxon>
        <taxon>Elysia</taxon>
    </lineage>
</organism>
<gene>
    <name evidence="1" type="ORF">RRG08_000069</name>
</gene>
<reference evidence="1" key="1">
    <citation type="journal article" date="2023" name="G3 (Bethesda)">
        <title>A reference genome for the long-term kleptoplast-retaining sea slug Elysia crispata morphotype clarki.</title>
        <authorList>
            <person name="Eastman K.E."/>
            <person name="Pendleton A.L."/>
            <person name="Shaikh M.A."/>
            <person name="Suttiyut T."/>
            <person name="Ogas R."/>
            <person name="Tomko P."/>
            <person name="Gavelis G."/>
            <person name="Widhalm J.R."/>
            <person name="Wisecaver J.H."/>
        </authorList>
    </citation>
    <scope>NUCLEOTIDE SEQUENCE</scope>
    <source>
        <strain evidence="1">ECLA1</strain>
    </source>
</reference>
<proteinExistence type="predicted"/>